<evidence type="ECO:0000256" key="3">
    <source>
        <dbReference type="ARBA" id="ARBA00022840"/>
    </source>
</evidence>
<protein>
    <submittedName>
        <fullName evidence="6">Iron-sulfur cluster carrier protein</fullName>
    </submittedName>
</protein>
<gene>
    <name evidence="6" type="ORF">SDC9_55984</name>
</gene>
<keyword evidence="4" id="KW-0408">Iron</keyword>
<sequence>MQAHEQHDMRAYSKTGSIIDHVIAVVSGKGGVGKSSVTSLLACQIRRKGYLVGVLDADVTGASIPKAFGIHQKALGVEGRIEPAVSKTGIKIISANMLLDHENDPVIWRGPLIANTVKLFYTDVAWEHLDYLFVDMPPGTGDVPLTVFQSLPVDGIVMVTSPQDLVSMVVEKAVNMAAKMHVPIIGLVENFSYFECPDNHKRYEIFGKSHLEHVAKDHGLEVLAKLAIDPKLSEACDAGAIETYQGSEMPELCKILESRE</sequence>
<evidence type="ECO:0000256" key="4">
    <source>
        <dbReference type="ARBA" id="ARBA00023004"/>
    </source>
</evidence>
<dbReference type="PANTHER" id="PTHR42961">
    <property type="entry name" value="IRON-SULFUR PROTEIN NUBPL"/>
    <property type="match status" value="1"/>
</dbReference>
<dbReference type="GO" id="GO:0016226">
    <property type="term" value="P:iron-sulfur cluster assembly"/>
    <property type="evidence" value="ECO:0007669"/>
    <property type="project" value="InterPro"/>
</dbReference>
<dbReference type="InterPro" id="IPR033756">
    <property type="entry name" value="YlxH/NBP35"/>
</dbReference>
<dbReference type="HAMAP" id="MF_02040">
    <property type="entry name" value="Mrp_NBP35"/>
    <property type="match status" value="1"/>
</dbReference>
<dbReference type="Gene3D" id="3.40.50.300">
    <property type="entry name" value="P-loop containing nucleotide triphosphate hydrolases"/>
    <property type="match status" value="1"/>
</dbReference>
<organism evidence="6">
    <name type="scientific">bioreactor metagenome</name>
    <dbReference type="NCBI Taxonomy" id="1076179"/>
    <lineage>
        <taxon>unclassified sequences</taxon>
        <taxon>metagenomes</taxon>
        <taxon>ecological metagenomes</taxon>
    </lineage>
</organism>
<evidence type="ECO:0000256" key="2">
    <source>
        <dbReference type="ARBA" id="ARBA00022741"/>
    </source>
</evidence>
<dbReference type="GO" id="GO:0140663">
    <property type="term" value="F:ATP-dependent FeS chaperone activity"/>
    <property type="evidence" value="ECO:0007669"/>
    <property type="project" value="InterPro"/>
</dbReference>
<dbReference type="PANTHER" id="PTHR42961:SF2">
    <property type="entry name" value="IRON-SULFUR PROTEIN NUBPL"/>
    <property type="match status" value="1"/>
</dbReference>
<dbReference type="CDD" id="cd02037">
    <property type="entry name" value="Mrp_NBP35"/>
    <property type="match status" value="1"/>
</dbReference>
<keyword evidence="1" id="KW-0479">Metal-binding</keyword>
<proteinExistence type="inferred from homology"/>
<name>A0A644X0K8_9ZZZZ</name>
<dbReference type="EMBL" id="VSSQ01001597">
    <property type="protein sequence ID" value="MPM09662.1"/>
    <property type="molecule type" value="Genomic_DNA"/>
</dbReference>
<dbReference type="InterPro" id="IPR019591">
    <property type="entry name" value="Mrp/NBP35_ATP-bd"/>
</dbReference>
<keyword evidence="5" id="KW-0411">Iron-sulfur</keyword>
<dbReference type="GO" id="GO:0046872">
    <property type="term" value="F:metal ion binding"/>
    <property type="evidence" value="ECO:0007669"/>
    <property type="project" value="UniProtKB-KW"/>
</dbReference>
<evidence type="ECO:0000313" key="6">
    <source>
        <dbReference type="EMBL" id="MPM09662.1"/>
    </source>
</evidence>
<dbReference type="AlphaFoldDB" id="A0A644X0K8"/>
<evidence type="ECO:0000256" key="1">
    <source>
        <dbReference type="ARBA" id="ARBA00022723"/>
    </source>
</evidence>
<keyword evidence="2" id="KW-0547">Nucleotide-binding</keyword>
<dbReference type="GO" id="GO:0005524">
    <property type="term" value="F:ATP binding"/>
    <property type="evidence" value="ECO:0007669"/>
    <property type="project" value="UniProtKB-KW"/>
</dbReference>
<dbReference type="FunFam" id="3.40.50.300:FF:001119">
    <property type="entry name" value="Iron-sulfur cluster carrier protein"/>
    <property type="match status" value="1"/>
</dbReference>
<evidence type="ECO:0000256" key="5">
    <source>
        <dbReference type="ARBA" id="ARBA00023014"/>
    </source>
</evidence>
<dbReference type="InterPro" id="IPR044304">
    <property type="entry name" value="NUBPL-like"/>
</dbReference>
<dbReference type="Pfam" id="PF10609">
    <property type="entry name" value="ParA"/>
    <property type="match status" value="1"/>
</dbReference>
<keyword evidence="3" id="KW-0067">ATP-binding</keyword>
<dbReference type="InterPro" id="IPR027417">
    <property type="entry name" value="P-loop_NTPase"/>
</dbReference>
<dbReference type="SUPFAM" id="SSF52540">
    <property type="entry name" value="P-loop containing nucleoside triphosphate hydrolases"/>
    <property type="match status" value="1"/>
</dbReference>
<comment type="caution">
    <text evidence="6">The sequence shown here is derived from an EMBL/GenBank/DDBJ whole genome shotgun (WGS) entry which is preliminary data.</text>
</comment>
<reference evidence="6" key="1">
    <citation type="submission" date="2019-08" db="EMBL/GenBank/DDBJ databases">
        <authorList>
            <person name="Kucharzyk K."/>
            <person name="Murdoch R.W."/>
            <person name="Higgins S."/>
            <person name="Loffler F."/>
        </authorList>
    </citation>
    <scope>NUCLEOTIDE SEQUENCE</scope>
</reference>
<dbReference type="GO" id="GO:0051539">
    <property type="term" value="F:4 iron, 4 sulfur cluster binding"/>
    <property type="evidence" value="ECO:0007669"/>
    <property type="project" value="TreeGrafter"/>
</dbReference>
<accession>A0A644X0K8</accession>